<feature type="region of interest" description="Disordered" evidence="1">
    <location>
        <begin position="1"/>
        <end position="31"/>
    </location>
</feature>
<evidence type="ECO:0000313" key="3">
    <source>
        <dbReference type="Proteomes" id="UP001634007"/>
    </source>
</evidence>
<comment type="caution">
    <text evidence="2">The sequence shown here is derived from an EMBL/GenBank/DDBJ whole genome shotgun (WGS) entry which is preliminary data.</text>
</comment>
<feature type="compositionally biased region" description="Basic and acidic residues" evidence="1">
    <location>
        <begin position="165"/>
        <end position="185"/>
    </location>
</feature>
<keyword evidence="3" id="KW-1185">Reference proteome</keyword>
<proteinExistence type="predicted"/>
<feature type="region of interest" description="Disordered" evidence="1">
    <location>
        <begin position="57"/>
        <end position="113"/>
    </location>
</feature>
<evidence type="ECO:0000313" key="2">
    <source>
        <dbReference type="EMBL" id="KAL3740122.1"/>
    </source>
</evidence>
<protein>
    <submittedName>
        <fullName evidence="2">Uncharacterized protein</fullName>
    </submittedName>
</protein>
<dbReference type="Proteomes" id="UP001634007">
    <property type="component" value="Unassembled WGS sequence"/>
</dbReference>
<dbReference type="AlphaFoldDB" id="A0ABD3KRD5"/>
<gene>
    <name evidence="2" type="ORF">ACJRO7_021411</name>
</gene>
<feature type="region of interest" description="Disordered" evidence="1">
    <location>
        <begin position="144"/>
        <end position="231"/>
    </location>
</feature>
<feature type="compositionally biased region" description="Basic and acidic residues" evidence="1">
    <location>
        <begin position="82"/>
        <end position="97"/>
    </location>
</feature>
<organism evidence="2 3">
    <name type="scientific">Eucalyptus globulus</name>
    <name type="common">Tasmanian blue gum</name>
    <dbReference type="NCBI Taxonomy" id="34317"/>
    <lineage>
        <taxon>Eukaryota</taxon>
        <taxon>Viridiplantae</taxon>
        <taxon>Streptophyta</taxon>
        <taxon>Embryophyta</taxon>
        <taxon>Tracheophyta</taxon>
        <taxon>Spermatophyta</taxon>
        <taxon>Magnoliopsida</taxon>
        <taxon>eudicotyledons</taxon>
        <taxon>Gunneridae</taxon>
        <taxon>Pentapetalae</taxon>
        <taxon>rosids</taxon>
        <taxon>malvids</taxon>
        <taxon>Myrtales</taxon>
        <taxon>Myrtaceae</taxon>
        <taxon>Myrtoideae</taxon>
        <taxon>Eucalypteae</taxon>
        <taxon>Eucalyptus</taxon>
    </lineage>
</organism>
<dbReference type="EMBL" id="JBJKBG010000005">
    <property type="protein sequence ID" value="KAL3740122.1"/>
    <property type="molecule type" value="Genomic_DNA"/>
</dbReference>
<sequence length="231" mass="26275">MERKEDFQDTSGNADGFKDRSRPSQSRPRLDFSVPGFSLFTQTPHEYFFFLAKKVNPEREGEDAVPNGRIATAEDEESTEGSCRRERDGNVGDDRRAMVNSKQEGENVVPNGQIVMVEDPELADGSHRRESDDVYVGEIIISSHPSKARRLSELPEEVGQEEENTPDHDGDRRRTMSHGQRRDGHNFTVDSTDSSLTEWPLLGPIRGMRDQRRRSSRKPSTSSERCSFFLE</sequence>
<accession>A0ABD3KRD5</accession>
<evidence type="ECO:0000256" key="1">
    <source>
        <dbReference type="SAM" id="MobiDB-lite"/>
    </source>
</evidence>
<feature type="compositionally biased region" description="Low complexity" evidence="1">
    <location>
        <begin position="218"/>
        <end position="231"/>
    </location>
</feature>
<reference evidence="2 3" key="1">
    <citation type="submission" date="2024-11" db="EMBL/GenBank/DDBJ databases">
        <title>Chromosome-level genome assembly of Eucalyptus globulus Labill. provides insights into its genome evolution.</title>
        <authorList>
            <person name="Li X."/>
        </authorList>
    </citation>
    <scope>NUCLEOTIDE SEQUENCE [LARGE SCALE GENOMIC DNA]</scope>
    <source>
        <strain evidence="2">CL2024</strain>
        <tissue evidence="2">Fresh tender leaves</tissue>
    </source>
</reference>
<name>A0ABD3KRD5_EUCGL</name>
<feature type="compositionally biased region" description="Polar residues" evidence="1">
    <location>
        <begin position="188"/>
        <end position="197"/>
    </location>
</feature>
<feature type="compositionally biased region" description="Acidic residues" evidence="1">
    <location>
        <begin position="154"/>
        <end position="164"/>
    </location>
</feature>